<reference evidence="1" key="1">
    <citation type="journal article" date="2018" name="PLoS Negl. Trop. Dis.">
        <title>An insight into the salivary gland and fat body transcriptome of Panstrongylus lignarius (Hemiptera: Heteroptera), the main vector of Chagas disease in Peru.</title>
        <authorList>
            <person name="Nevoa J.C."/>
            <person name="Mendes M.T."/>
            <person name="da Silva M.V."/>
            <person name="Soares S.C."/>
            <person name="Oliveira C.J.F."/>
            <person name="Ribeiro J.M.C."/>
        </authorList>
    </citation>
    <scope>NUCLEOTIDE SEQUENCE</scope>
</reference>
<sequence>MANPPAIVKVTLESICLLLGEAASDWKAIRSVIMKENFISTIVNFNTDDLTSVSFVTHTFFVSLNSHFCQSCFYCIAFY</sequence>
<organism evidence="1">
    <name type="scientific">Panstrongylus lignarius</name>
    <dbReference type="NCBI Taxonomy" id="156445"/>
    <lineage>
        <taxon>Eukaryota</taxon>
        <taxon>Metazoa</taxon>
        <taxon>Ecdysozoa</taxon>
        <taxon>Arthropoda</taxon>
        <taxon>Hexapoda</taxon>
        <taxon>Insecta</taxon>
        <taxon>Pterygota</taxon>
        <taxon>Neoptera</taxon>
        <taxon>Paraneoptera</taxon>
        <taxon>Hemiptera</taxon>
        <taxon>Heteroptera</taxon>
        <taxon>Panheteroptera</taxon>
        <taxon>Cimicomorpha</taxon>
        <taxon>Reduviidae</taxon>
        <taxon>Triatominae</taxon>
        <taxon>Panstrongylus</taxon>
    </lineage>
</organism>
<proteinExistence type="predicted"/>
<dbReference type="Gene3D" id="1.20.920.60">
    <property type="match status" value="1"/>
</dbReference>
<evidence type="ECO:0000313" key="1">
    <source>
        <dbReference type="EMBL" id="JAW15652.1"/>
    </source>
</evidence>
<dbReference type="AlphaFoldDB" id="A0A224Y3J3"/>
<dbReference type="EMBL" id="GFTR01000774">
    <property type="protein sequence ID" value="JAW15652.1"/>
    <property type="molecule type" value="Transcribed_RNA"/>
</dbReference>
<accession>A0A224Y3J3</accession>
<protein>
    <submittedName>
        <fullName evidence="1">Putative dynein heavy chain cytoplasmic isoform x7</fullName>
    </submittedName>
</protein>
<name>A0A224Y3J3_9HEMI</name>